<dbReference type="OrthoDB" id="6435218at2759"/>
<dbReference type="InterPro" id="IPR032010">
    <property type="entry name" value="APD1-4_M"/>
</dbReference>
<evidence type="ECO:0000259" key="2">
    <source>
        <dbReference type="Pfam" id="PF16041"/>
    </source>
</evidence>
<feature type="non-terminal residue" evidence="3">
    <location>
        <position position="106"/>
    </location>
</feature>
<sequence length="106" mass="11994">MMAQSTVLSDLNINCHPSRLSDGLSFASSDRALVWIPDEPNAGKSTFTVRSQCKPRLAVFAILSVFFPLIVFLGVAFVVRADRDRIMRIYSCRGRLERERQERSDS</sequence>
<keyword evidence="4" id="KW-1185">Reference proteome</keyword>
<accession>A0A4Y2J4V9</accession>
<keyword evidence="1" id="KW-0472">Membrane</keyword>
<dbReference type="Pfam" id="PF16041">
    <property type="entry name" value="APD1-4_M"/>
    <property type="match status" value="1"/>
</dbReference>
<evidence type="ECO:0000256" key="1">
    <source>
        <dbReference type="SAM" id="Phobius"/>
    </source>
</evidence>
<proteinExistence type="predicted"/>
<feature type="transmembrane region" description="Helical" evidence="1">
    <location>
        <begin position="57"/>
        <end position="79"/>
    </location>
</feature>
<comment type="caution">
    <text evidence="3">The sequence shown here is derived from an EMBL/GenBank/DDBJ whole genome shotgun (WGS) entry which is preliminary data.</text>
</comment>
<dbReference type="AlphaFoldDB" id="A0A4Y2J4V9"/>
<gene>
    <name evidence="3" type="ORF">AVEN_6828_1</name>
</gene>
<protein>
    <recommendedName>
        <fullName evidence="2">E3 ubiquitin-protein ligase APD1-4 middle domain-containing protein</fullName>
    </recommendedName>
</protein>
<keyword evidence="1" id="KW-0812">Transmembrane</keyword>
<evidence type="ECO:0000313" key="3">
    <source>
        <dbReference type="EMBL" id="GBM84649.1"/>
    </source>
</evidence>
<keyword evidence="1" id="KW-1133">Transmembrane helix</keyword>
<dbReference type="EMBL" id="BGPR01109040">
    <property type="protein sequence ID" value="GBM84649.1"/>
    <property type="molecule type" value="Genomic_DNA"/>
</dbReference>
<organism evidence="3 4">
    <name type="scientific">Araneus ventricosus</name>
    <name type="common">Orbweaver spider</name>
    <name type="synonym">Epeira ventricosa</name>
    <dbReference type="NCBI Taxonomy" id="182803"/>
    <lineage>
        <taxon>Eukaryota</taxon>
        <taxon>Metazoa</taxon>
        <taxon>Ecdysozoa</taxon>
        <taxon>Arthropoda</taxon>
        <taxon>Chelicerata</taxon>
        <taxon>Arachnida</taxon>
        <taxon>Araneae</taxon>
        <taxon>Araneomorphae</taxon>
        <taxon>Entelegynae</taxon>
        <taxon>Araneoidea</taxon>
        <taxon>Araneidae</taxon>
        <taxon>Araneus</taxon>
    </lineage>
</organism>
<feature type="domain" description="E3 ubiquitin-protein ligase APD1-4 middle" evidence="2">
    <location>
        <begin position="24"/>
        <end position="73"/>
    </location>
</feature>
<reference evidence="3 4" key="1">
    <citation type="journal article" date="2019" name="Sci. Rep.">
        <title>Orb-weaving spider Araneus ventricosus genome elucidates the spidroin gene catalogue.</title>
        <authorList>
            <person name="Kono N."/>
            <person name="Nakamura H."/>
            <person name="Ohtoshi R."/>
            <person name="Moran D.A.P."/>
            <person name="Shinohara A."/>
            <person name="Yoshida Y."/>
            <person name="Fujiwara M."/>
            <person name="Mori M."/>
            <person name="Tomita M."/>
            <person name="Arakawa K."/>
        </authorList>
    </citation>
    <scope>NUCLEOTIDE SEQUENCE [LARGE SCALE GENOMIC DNA]</scope>
</reference>
<name>A0A4Y2J4V9_ARAVE</name>
<evidence type="ECO:0000313" key="4">
    <source>
        <dbReference type="Proteomes" id="UP000499080"/>
    </source>
</evidence>
<dbReference type="Proteomes" id="UP000499080">
    <property type="component" value="Unassembled WGS sequence"/>
</dbReference>